<gene>
    <name evidence="2" type="ORF">NTJ_03604</name>
</gene>
<feature type="region of interest" description="Disordered" evidence="1">
    <location>
        <begin position="66"/>
        <end position="85"/>
    </location>
</feature>
<name>A0ABN7AIT6_9HEMI</name>
<dbReference type="EMBL" id="AP028910">
    <property type="protein sequence ID" value="BES90796.1"/>
    <property type="molecule type" value="Genomic_DNA"/>
</dbReference>
<evidence type="ECO:0000313" key="3">
    <source>
        <dbReference type="Proteomes" id="UP001307889"/>
    </source>
</evidence>
<evidence type="ECO:0000256" key="1">
    <source>
        <dbReference type="SAM" id="MobiDB-lite"/>
    </source>
</evidence>
<sequence length="134" mass="15158">MTFPSVSPLSARSPDATDEKISLYLFCISPELPDIPASDPPPGSAAERITAYFTRSPSINVFVISHRPEPDRQTNDRMSTQTGYRSEKYRIPSGCGFYKLSNPANPSHLVTFTFRYIRLEWKENGDRKNKTIVN</sequence>
<feature type="compositionally biased region" description="Basic and acidic residues" evidence="1">
    <location>
        <begin position="66"/>
        <end position="75"/>
    </location>
</feature>
<organism evidence="2 3">
    <name type="scientific">Nesidiocoris tenuis</name>
    <dbReference type="NCBI Taxonomy" id="355587"/>
    <lineage>
        <taxon>Eukaryota</taxon>
        <taxon>Metazoa</taxon>
        <taxon>Ecdysozoa</taxon>
        <taxon>Arthropoda</taxon>
        <taxon>Hexapoda</taxon>
        <taxon>Insecta</taxon>
        <taxon>Pterygota</taxon>
        <taxon>Neoptera</taxon>
        <taxon>Paraneoptera</taxon>
        <taxon>Hemiptera</taxon>
        <taxon>Heteroptera</taxon>
        <taxon>Panheteroptera</taxon>
        <taxon>Cimicomorpha</taxon>
        <taxon>Miridae</taxon>
        <taxon>Dicyphina</taxon>
        <taxon>Nesidiocoris</taxon>
    </lineage>
</organism>
<keyword evidence="3" id="KW-1185">Reference proteome</keyword>
<dbReference type="Proteomes" id="UP001307889">
    <property type="component" value="Chromosome 2"/>
</dbReference>
<protein>
    <submittedName>
        <fullName evidence="2">Uncharacterized protein</fullName>
    </submittedName>
</protein>
<accession>A0ABN7AIT6</accession>
<reference evidence="2 3" key="1">
    <citation type="submission" date="2023-09" db="EMBL/GenBank/DDBJ databases">
        <title>Nesidiocoris tenuis whole genome shotgun sequence.</title>
        <authorList>
            <person name="Shibata T."/>
            <person name="Shimoda M."/>
            <person name="Kobayashi T."/>
            <person name="Uehara T."/>
        </authorList>
    </citation>
    <scope>NUCLEOTIDE SEQUENCE [LARGE SCALE GENOMIC DNA]</scope>
    <source>
        <strain evidence="2 3">Japan</strain>
    </source>
</reference>
<proteinExistence type="predicted"/>
<evidence type="ECO:0000313" key="2">
    <source>
        <dbReference type="EMBL" id="BES90796.1"/>
    </source>
</evidence>